<sequence>MHSVILGGLRGCVINCLLKSRTVLARGEVARGWEKTSIVLTLHVYLNPVATVIKDFGNLSKDEKKVFPESRYLFPRKVLALNLAANHGYFHFMVMNFPRSSSSRSLLQICH</sequence>
<evidence type="ECO:0000313" key="2">
    <source>
        <dbReference type="Proteomes" id="UP001430953"/>
    </source>
</evidence>
<name>A0AAW2G2T7_9HYME</name>
<keyword evidence="2" id="KW-1185">Reference proteome</keyword>
<dbReference type="EMBL" id="JADYXP020000006">
    <property type="protein sequence ID" value="KAL0121549.1"/>
    <property type="molecule type" value="Genomic_DNA"/>
</dbReference>
<organism evidence="1 2">
    <name type="scientific">Cardiocondyla obscurior</name>
    <dbReference type="NCBI Taxonomy" id="286306"/>
    <lineage>
        <taxon>Eukaryota</taxon>
        <taxon>Metazoa</taxon>
        <taxon>Ecdysozoa</taxon>
        <taxon>Arthropoda</taxon>
        <taxon>Hexapoda</taxon>
        <taxon>Insecta</taxon>
        <taxon>Pterygota</taxon>
        <taxon>Neoptera</taxon>
        <taxon>Endopterygota</taxon>
        <taxon>Hymenoptera</taxon>
        <taxon>Apocrita</taxon>
        <taxon>Aculeata</taxon>
        <taxon>Formicoidea</taxon>
        <taxon>Formicidae</taxon>
        <taxon>Myrmicinae</taxon>
        <taxon>Cardiocondyla</taxon>
    </lineage>
</organism>
<dbReference type="AlphaFoldDB" id="A0AAW2G2T7"/>
<comment type="caution">
    <text evidence="1">The sequence shown here is derived from an EMBL/GenBank/DDBJ whole genome shotgun (WGS) entry which is preliminary data.</text>
</comment>
<evidence type="ECO:0000313" key="1">
    <source>
        <dbReference type="EMBL" id="KAL0121549.1"/>
    </source>
</evidence>
<protein>
    <submittedName>
        <fullName evidence="1">Uncharacterized protein</fullName>
    </submittedName>
</protein>
<accession>A0AAW2G2T7</accession>
<reference evidence="1 2" key="1">
    <citation type="submission" date="2023-03" db="EMBL/GenBank/DDBJ databases">
        <title>High recombination rates correlate with genetic variation in Cardiocondyla obscurior ants.</title>
        <authorList>
            <person name="Errbii M."/>
        </authorList>
    </citation>
    <scope>NUCLEOTIDE SEQUENCE [LARGE SCALE GENOMIC DNA]</scope>
    <source>
        <strain evidence="1">Alpha-2009</strain>
        <tissue evidence="1">Whole body</tissue>
    </source>
</reference>
<proteinExistence type="predicted"/>
<gene>
    <name evidence="1" type="ORF">PUN28_006814</name>
</gene>
<dbReference type="Proteomes" id="UP001430953">
    <property type="component" value="Unassembled WGS sequence"/>
</dbReference>